<comment type="caution">
    <text evidence="1">The sequence shown here is derived from an EMBL/GenBank/DDBJ whole genome shotgun (WGS) entry which is preliminary data.</text>
</comment>
<protein>
    <submittedName>
        <fullName evidence="1">Uncharacterized protein</fullName>
    </submittedName>
</protein>
<dbReference type="EMBL" id="QRTF01000021">
    <property type="protein sequence ID" value="RGQ48181.1"/>
    <property type="molecule type" value="Genomic_DNA"/>
</dbReference>
<gene>
    <name evidence="1" type="ORF">DWY96_10330</name>
</gene>
<evidence type="ECO:0000313" key="1">
    <source>
        <dbReference type="EMBL" id="RGQ48181.1"/>
    </source>
</evidence>
<dbReference type="AlphaFoldDB" id="A0A3R5Y312"/>
<dbReference type="Proteomes" id="UP000283738">
    <property type="component" value="Unassembled WGS sequence"/>
</dbReference>
<name>A0A3R5Y312_9FIRM</name>
<accession>A0A3R5Y312</accession>
<proteinExistence type="predicted"/>
<evidence type="ECO:0000313" key="2">
    <source>
        <dbReference type="Proteomes" id="UP000283738"/>
    </source>
</evidence>
<sequence>MLLTFNHWVTCEKALDQIKERRYQEYLWNDSRRNVLLYGISFCKKRCRVIVESL</sequence>
<organism evidence="1 2">
    <name type="scientific">Roseburia inulinivorans</name>
    <dbReference type="NCBI Taxonomy" id="360807"/>
    <lineage>
        <taxon>Bacteria</taxon>
        <taxon>Bacillati</taxon>
        <taxon>Bacillota</taxon>
        <taxon>Clostridia</taxon>
        <taxon>Lachnospirales</taxon>
        <taxon>Lachnospiraceae</taxon>
        <taxon>Roseburia</taxon>
    </lineage>
</organism>
<reference evidence="1 2" key="1">
    <citation type="submission" date="2018-08" db="EMBL/GenBank/DDBJ databases">
        <title>A genome reference for cultivated species of the human gut microbiota.</title>
        <authorList>
            <person name="Zou Y."/>
            <person name="Xue W."/>
            <person name="Luo G."/>
        </authorList>
    </citation>
    <scope>NUCLEOTIDE SEQUENCE [LARGE SCALE GENOMIC DNA]</scope>
    <source>
        <strain evidence="1 2">AF28-15</strain>
    </source>
</reference>